<protein>
    <submittedName>
        <fullName evidence="1">Uncharacterized protein</fullName>
    </submittedName>
</protein>
<evidence type="ECO:0000313" key="2">
    <source>
        <dbReference type="Proteomes" id="UP001162060"/>
    </source>
</evidence>
<gene>
    <name evidence="1" type="ORF">PM001_LOCUS16310</name>
</gene>
<reference evidence="1" key="1">
    <citation type="submission" date="2024-01" db="EMBL/GenBank/DDBJ databases">
        <authorList>
            <person name="Webb A."/>
        </authorList>
    </citation>
    <scope>NUCLEOTIDE SEQUENCE</scope>
    <source>
        <strain evidence="1">Pm1</strain>
    </source>
</reference>
<dbReference type="AlphaFoldDB" id="A0AAV1U9K0"/>
<name>A0AAV1U9K0_9STRA</name>
<organism evidence="1 2">
    <name type="scientific">Peronospora matthiolae</name>
    <dbReference type="NCBI Taxonomy" id="2874970"/>
    <lineage>
        <taxon>Eukaryota</taxon>
        <taxon>Sar</taxon>
        <taxon>Stramenopiles</taxon>
        <taxon>Oomycota</taxon>
        <taxon>Peronosporomycetes</taxon>
        <taxon>Peronosporales</taxon>
        <taxon>Peronosporaceae</taxon>
        <taxon>Peronospora</taxon>
    </lineage>
</organism>
<comment type="caution">
    <text evidence="1">The sequence shown here is derived from an EMBL/GenBank/DDBJ whole genome shotgun (WGS) entry which is preliminary data.</text>
</comment>
<evidence type="ECO:0000313" key="1">
    <source>
        <dbReference type="EMBL" id="CAK7931160.1"/>
    </source>
</evidence>
<sequence>MCWRGRPRETATGDGYEWICSYLSSCNGDLLEFDLDVDGQHFYDNLDLLPPYTPQPSEYCGELLELTPFVISVISKPSSTPNGTTSGADVASPISYCALLEEAQSTATTTDPSEGRSCRLLSNAVTTPRKNRTRSLYMHDKKAATVQRGPLPGCCTMPPTRSSSRKKLNRRLF</sequence>
<proteinExistence type="predicted"/>
<dbReference type="EMBL" id="CAKLBY020000172">
    <property type="protein sequence ID" value="CAK7931160.1"/>
    <property type="molecule type" value="Genomic_DNA"/>
</dbReference>
<dbReference type="Proteomes" id="UP001162060">
    <property type="component" value="Unassembled WGS sequence"/>
</dbReference>
<accession>A0AAV1U9K0</accession>